<gene>
    <name evidence="2" type="ORF">HAX54_009464</name>
</gene>
<keyword evidence="3" id="KW-1185">Reference proteome</keyword>
<feature type="compositionally biased region" description="Acidic residues" evidence="1">
    <location>
        <begin position="129"/>
        <end position="161"/>
    </location>
</feature>
<feature type="region of interest" description="Disordered" evidence="1">
    <location>
        <begin position="54"/>
        <end position="169"/>
    </location>
</feature>
<evidence type="ECO:0000313" key="3">
    <source>
        <dbReference type="Proteomes" id="UP000823775"/>
    </source>
</evidence>
<dbReference type="Proteomes" id="UP000823775">
    <property type="component" value="Unassembled WGS sequence"/>
</dbReference>
<name>A0ABS8TGF6_DATST</name>
<accession>A0ABS8TGF6</accession>
<protein>
    <submittedName>
        <fullName evidence="2">Uncharacterized protein</fullName>
    </submittedName>
</protein>
<proteinExistence type="predicted"/>
<feature type="compositionally biased region" description="Acidic residues" evidence="1">
    <location>
        <begin position="106"/>
        <end position="115"/>
    </location>
</feature>
<comment type="caution">
    <text evidence="2">The sequence shown here is derived from an EMBL/GenBank/DDBJ whole genome shotgun (WGS) entry which is preliminary data.</text>
</comment>
<evidence type="ECO:0000313" key="2">
    <source>
        <dbReference type="EMBL" id="MCD7469969.1"/>
    </source>
</evidence>
<organism evidence="2 3">
    <name type="scientific">Datura stramonium</name>
    <name type="common">Jimsonweed</name>
    <name type="synonym">Common thornapple</name>
    <dbReference type="NCBI Taxonomy" id="4076"/>
    <lineage>
        <taxon>Eukaryota</taxon>
        <taxon>Viridiplantae</taxon>
        <taxon>Streptophyta</taxon>
        <taxon>Embryophyta</taxon>
        <taxon>Tracheophyta</taxon>
        <taxon>Spermatophyta</taxon>
        <taxon>Magnoliopsida</taxon>
        <taxon>eudicotyledons</taxon>
        <taxon>Gunneridae</taxon>
        <taxon>Pentapetalae</taxon>
        <taxon>asterids</taxon>
        <taxon>lamiids</taxon>
        <taxon>Solanales</taxon>
        <taxon>Solanaceae</taxon>
        <taxon>Solanoideae</taxon>
        <taxon>Datureae</taxon>
        <taxon>Datura</taxon>
    </lineage>
</organism>
<dbReference type="EMBL" id="JACEIK010001513">
    <property type="protein sequence ID" value="MCD7469969.1"/>
    <property type="molecule type" value="Genomic_DNA"/>
</dbReference>
<evidence type="ECO:0000256" key="1">
    <source>
        <dbReference type="SAM" id="MobiDB-lite"/>
    </source>
</evidence>
<feature type="compositionally biased region" description="Polar residues" evidence="1">
    <location>
        <begin position="73"/>
        <end position="103"/>
    </location>
</feature>
<reference evidence="2 3" key="1">
    <citation type="journal article" date="2021" name="BMC Genomics">
        <title>Datura genome reveals duplications of psychoactive alkaloid biosynthetic genes and high mutation rate following tissue culture.</title>
        <authorList>
            <person name="Rajewski A."/>
            <person name="Carter-House D."/>
            <person name="Stajich J."/>
            <person name="Litt A."/>
        </authorList>
    </citation>
    <scope>NUCLEOTIDE SEQUENCE [LARGE SCALE GENOMIC DNA]</scope>
    <source>
        <strain evidence="2">AR-01</strain>
    </source>
</reference>
<sequence>MKPRLSEQTVARRNGPWFINVVTYLECPVSKSNQQAIRTGCRLLTRVVEIAKRRKLHDESKSDSSSGSEVHYNITSSDKSTVVTTRSKSKAQQVVAATTSLPQSDEGSDEAESDGDNPPTDNAWNGNYDAEESGDDDTNAEEFDDKESATEESNEQVEDSETSTTPKGIRKLRTEDQVLHFQWMDNIIAKDKEGAEWVTSRKSIYKDSMNFLAKSWWSIVRHRFAPTVNDNVLSADRQRWWHALCLSTC</sequence>